<accession>A0A7H5A0K7</accession>
<sequence length="55" mass="6133">MSIKATSINSAGNESIKQSRENYLNINHIICNSQMNGNSRAIRLLIETNTKGNLR</sequence>
<name>A0A7H5A0K7_9ENTR</name>
<gene>
    <name evidence="1" type="ORF">L373_05872</name>
</gene>
<proteinExistence type="predicted"/>
<dbReference type="Proteomes" id="UP000020202">
    <property type="component" value="Unassembled WGS sequence"/>
</dbReference>
<dbReference type="EMBL" id="JCNZ01000020">
    <property type="protein sequence ID" value="EWF80104.1"/>
    <property type="molecule type" value="Genomic_DNA"/>
</dbReference>
<evidence type="ECO:0000313" key="2">
    <source>
        <dbReference type="Proteomes" id="UP000020202"/>
    </source>
</evidence>
<comment type="caution">
    <text evidence="1">The sequence shown here is derived from an EMBL/GenBank/DDBJ whole genome shotgun (WGS) entry which is preliminary data.</text>
</comment>
<dbReference type="AlphaFoldDB" id="A0A7H5A0K7"/>
<protein>
    <submittedName>
        <fullName evidence="1">Uncharacterized protein</fullName>
    </submittedName>
</protein>
<organism evidence="1 2">
    <name type="scientific">Klebsiella michiganensis</name>
    <dbReference type="NCBI Taxonomy" id="1134687"/>
    <lineage>
        <taxon>Bacteria</taxon>
        <taxon>Pseudomonadati</taxon>
        <taxon>Pseudomonadota</taxon>
        <taxon>Gammaproteobacteria</taxon>
        <taxon>Enterobacterales</taxon>
        <taxon>Enterobacteriaceae</taxon>
        <taxon>Klebsiella/Raoultella group</taxon>
        <taxon>Klebsiella</taxon>
    </lineage>
</organism>
<reference evidence="1 2" key="1">
    <citation type="submission" date="2014-01" db="EMBL/GenBank/DDBJ databases">
        <title>The Genome Sequence of Klebsiella oxytoca MGH 27.</title>
        <authorList>
            <consortium name="The Broad Institute Genomics Platform"/>
            <consortium name="The Broad Institute Genome Sequencing Center for Infectious Disease"/>
            <person name="Murphy C."/>
            <person name="Cosimi L."/>
            <person name="Cerqueira G."/>
            <person name="Feldgarden M."/>
            <person name="Earl A."/>
            <person name="Hung D."/>
            <person name="Onderdonk A.B."/>
            <person name="Ferraro M.J."/>
            <person name="Hooper D."/>
            <person name="Dekker J."/>
            <person name="O'Brien T."/>
            <person name="Huang S."/>
            <person name="Quan V."/>
            <person name="Ernst C."/>
            <person name="Delaney M."/>
            <person name="DuBois A."/>
            <person name="Kim D.S."/>
            <person name="Young S.K."/>
            <person name="Zeng Q."/>
            <person name="Gargeya S."/>
            <person name="Fitzgerald M."/>
            <person name="Abouelleil A."/>
            <person name="Alvarado L."/>
            <person name="Berlin A.M."/>
            <person name="Chapman S.B."/>
            <person name="Gainer-Dewar J."/>
            <person name="Goldberg J."/>
            <person name="Gnerre S."/>
            <person name="Griggs A."/>
            <person name="Gujja S."/>
            <person name="Hansen M."/>
            <person name="Howarth C."/>
            <person name="Imamovic A."/>
            <person name="Ireland A."/>
            <person name="Larimer J."/>
            <person name="McCowan C."/>
            <person name="Murphy C."/>
            <person name="Pearson M."/>
            <person name="Poon T.W."/>
            <person name="Priest M."/>
            <person name="Roberts A."/>
            <person name="Saif S."/>
            <person name="Shea T."/>
            <person name="Sykes S."/>
            <person name="Wortman J."/>
            <person name="Nusbaum C."/>
            <person name="Birren B."/>
        </authorList>
    </citation>
    <scope>NUCLEOTIDE SEQUENCE [LARGE SCALE GENOMIC DNA]</scope>
    <source>
        <strain evidence="1 2">MGH 27</strain>
    </source>
</reference>
<evidence type="ECO:0000313" key="1">
    <source>
        <dbReference type="EMBL" id="EWF80104.1"/>
    </source>
</evidence>